<dbReference type="Proteomes" id="UP001224775">
    <property type="component" value="Unassembled WGS sequence"/>
</dbReference>
<dbReference type="EMBL" id="JATAAI010000001">
    <property type="protein sequence ID" value="KAK1749147.1"/>
    <property type="molecule type" value="Genomic_DNA"/>
</dbReference>
<gene>
    <name evidence="2" type="ORF">QTG54_001086</name>
</gene>
<dbReference type="AlphaFoldDB" id="A0AAD8YN69"/>
<feature type="compositionally biased region" description="Basic and acidic residues" evidence="1">
    <location>
        <begin position="228"/>
        <end position="246"/>
    </location>
</feature>
<feature type="region of interest" description="Disordered" evidence="1">
    <location>
        <begin position="228"/>
        <end position="257"/>
    </location>
</feature>
<evidence type="ECO:0000313" key="3">
    <source>
        <dbReference type="Proteomes" id="UP001224775"/>
    </source>
</evidence>
<feature type="region of interest" description="Disordered" evidence="1">
    <location>
        <begin position="29"/>
        <end position="175"/>
    </location>
</feature>
<evidence type="ECO:0000313" key="2">
    <source>
        <dbReference type="EMBL" id="KAK1749147.1"/>
    </source>
</evidence>
<comment type="caution">
    <text evidence="2">The sequence shown here is derived from an EMBL/GenBank/DDBJ whole genome shotgun (WGS) entry which is preliminary data.</text>
</comment>
<keyword evidence="3" id="KW-1185">Reference proteome</keyword>
<feature type="compositionally biased region" description="Basic and acidic residues" evidence="1">
    <location>
        <begin position="75"/>
        <end position="84"/>
    </location>
</feature>
<accession>A0AAD8YN69</accession>
<proteinExistence type="predicted"/>
<organism evidence="2 3">
    <name type="scientific">Skeletonema marinoi</name>
    <dbReference type="NCBI Taxonomy" id="267567"/>
    <lineage>
        <taxon>Eukaryota</taxon>
        <taxon>Sar</taxon>
        <taxon>Stramenopiles</taxon>
        <taxon>Ochrophyta</taxon>
        <taxon>Bacillariophyta</taxon>
        <taxon>Coscinodiscophyceae</taxon>
        <taxon>Thalassiosirophycidae</taxon>
        <taxon>Thalassiosirales</taxon>
        <taxon>Skeletonemataceae</taxon>
        <taxon>Skeletonema</taxon>
        <taxon>Skeletonema marinoi-dohrnii complex</taxon>
    </lineage>
</organism>
<feature type="compositionally biased region" description="Polar residues" evidence="1">
    <location>
        <begin position="42"/>
        <end position="53"/>
    </location>
</feature>
<evidence type="ECO:0000256" key="1">
    <source>
        <dbReference type="SAM" id="MobiDB-lite"/>
    </source>
</evidence>
<protein>
    <submittedName>
        <fullName evidence="2">Uncharacterized protein</fullName>
    </submittedName>
</protein>
<name>A0AAD8YN69_9STRA</name>
<reference evidence="2" key="1">
    <citation type="submission" date="2023-06" db="EMBL/GenBank/DDBJ databases">
        <title>Survivors Of The Sea: Transcriptome response of Skeletonema marinoi to long-term dormancy.</title>
        <authorList>
            <person name="Pinder M.I.M."/>
            <person name="Kourtchenko O."/>
            <person name="Robertson E.K."/>
            <person name="Larsson T."/>
            <person name="Maumus F."/>
            <person name="Osuna-Cruz C.M."/>
            <person name="Vancaester E."/>
            <person name="Stenow R."/>
            <person name="Vandepoele K."/>
            <person name="Ploug H."/>
            <person name="Bruchert V."/>
            <person name="Godhe A."/>
            <person name="Topel M."/>
        </authorList>
    </citation>
    <scope>NUCLEOTIDE SEQUENCE</scope>
    <source>
        <strain evidence="2">R05AC</strain>
    </source>
</reference>
<sequence length="257" mass="28950">MKLNEAETRSREDHYKLEIANLEHRLVKGIEPSRQHKGGLKHTQSLILPSGSNVRKVEHPEINPLLTRSFSSFFRKPDISDRSGGESGSETPKVAVSKPSLGTDKSDRRSSETKKKVPRKEDEKIATTVPKPEPSGWYNPKRSIRNSAPNDCSHPTAVPSRRATHLSNITDLTDEAWEDTQMDEADRSFGSDSSPCELSPHPVFEAADEQLKLKLSFRGSLTHATKEYKNEVDKNEEDKKEEDRQGEAIPKNFLSYC</sequence>
<feature type="compositionally biased region" description="Basic and acidic residues" evidence="1">
    <location>
        <begin position="104"/>
        <end position="125"/>
    </location>
</feature>